<organism evidence="3 4">
    <name type="scientific">Flavobacterium piscinae</name>
    <dbReference type="NCBI Taxonomy" id="2506424"/>
    <lineage>
        <taxon>Bacteria</taxon>
        <taxon>Pseudomonadati</taxon>
        <taxon>Bacteroidota</taxon>
        <taxon>Flavobacteriia</taxon>
        <taxon>Flavobacteriales</taxon>
        <taxon>Flavobacteriaceae</taxon>
        <taxon>Flavobacterium</taxon>
    </lineage>
</organism>
<comment type="caution">
    <text evidence="3">The sequence shown here is derived from an EMBL/GenBank/DDBJ whole genome shotgun (WGS) entry which is preliminary data.</text>
</comment>
<dbReference type="AlphaFoldDB" id="A0A4Q1KX88"/>
<evidence type="ECO:0000256" key="1">
    <source>
        <dbReference type="ARBA" id="ARBA00023125"/>
    </source>
</evidence>
<evidence type="ECO:0000313" key="4">
    <source>
        <dbReference type="Proteomes" id="UP000289734"/>
    </source>
</evidence>
<reference evidence="4" key="1">
    <citation type="submission" date="2019-01" db="EMBL/GenBank/DDBJ databases">
        <title>Cytophagaceae bacterium strain CAR-16.</title>
        <authorList>
            <person name="Chen W.-M."/>
        </authorList>
    </citation>
    <scope>NUCLEOTIDE SEQUENCE [LARGE SCALE GENOMIC DNA]</scope>
    <source>
        <strain evidence="4">ICH-30</strain>
    </source>
</reference>
<dbReference type="EMBL" id="SBKQ01000002">
    <property type="protein sequence ID" value="RXR34797.1"/>
    <property type="molecule type" value="Genomic_DNA"/>
</dbReference>
<dbReference type="RefSeq" id="WP_129463204.1">
    <property type="nucleotide sequence ID" value="NZ_SBKQ01000002.1"/>
</dbReference>
<dbReference type="InterPro" id="IPR018060">
    <property type="entry name" value="HTH_AraC"/>
</dbReference>
<dbReference type="OrthoDB" id="323290at2"/>
<dbReference type="GO" id="GO:0003700">
    <property type="term" value="F:DNA-binding transcription factor activity"/>
    <property type="evidence" value="ECO:0007669"/>
    <property type="project" value="InterPro"/>
</dbReference>
<name>A0A4Q1KX88_9FLAO</name>
<evidence type="ECO:0000259" key="2">
    <source>
        <dbReference type="PROSITE" id="PS01124"/>
    </source>
</evidence>
<dbReference type="Pfam" id="PF12833">
    <property type="entry name" value="HTH_18"/>
    <property type="match status" value="1"/>
</dbReference>
<dbReference type="SMART" id="SM00342">
    <property type="entry name" value="HTH_ARAC"/>
    <property type="match status" value="1"/>
</dbReference>
<dbReference type="Gene3D" id="1.10.10.60">
    <property type="entry name" value="Homeodomain-like"/>
    <property type="match status" value="1"/>
</dbReference>
<dbReference type="PROSITE" id="PS01124">
    <property type="entry name" value="HTH_ARAC_FAMILY_2"/>
    <property type="match status" value="1"/>
</dbReference>
<keyword evidence="1" id="KW-0238">DNA-binding</keyword>
<protein>
    <submittedName>
        <fullName evidence="3">AraC family transcriptional regulator</fullName>
    </submittedName>
</protein>
<dbReference type="PANTHER" id="PTHR43280">
    <property type="entry name" value="ARAC-FAMILY TRANSCRIPTIONAL REGULATOR"/>
    <property type="match status" value="1"/>
</dbReference>
<dbReference type="GO" id="GO:0043565">
    <property type="term" value="F:sequence-specific DNA binding"/>
    <property type="evidence" value="ECO:0007669"/>
    <property type="project" value="InterPro"/>
</dbReference>
<accession>A0A4Q1KX88</accession>
<dbReference type="PANTHER" id="PTHR43280:SF2">
    <property type="entry name" value="HTH-TYPE TRANSCRIPTIONAL REGULATOR EXSA"/>
    <property type="match status" value="1"/>
</dbReference>
<dbReference type="Proteomes" id="UP000289734">
    <property type="component" value="Unassembled WGS sequence"/>
</dbReference>
<sequence>MKVLNHEINDFYIKEYYYQSFDDSIENTGIIIDDGCFEYIFIDNRKKNIYLIHNNKKYNLPNCFTLNHMLPPFKFQYDRQFTTMGIKFQPWVNSLFVPDSLNSGVIDLTCVYGKELEKTTVSILENFDLNLMISEFDKVLNLKFERVDDETNLIQSICFEIHQKNGIISINELSKKHGISRQTLNKLFKKKVKYPIKYYSRLVRTRAAIAYARNNPNLTLTDVSYKYGYFDQSHFINDCKNLIGYNPLLLIKKEGYSLNK</sequence>
<gene>
    <name evidence="3" type="ORF">EQG68_02490</name>
</gene>
<proteinExistence type="predicted"/>
<evidence type="ECO:0000313" key="3">
    <source>
        <dbReference type="EMBL" id="RXR34797.1"/>
    </source>
</evidence>
<feature type="domain" description="HTH araC/xylS-type" evidence="2">
    <location>
        <begin position="151"/>
        <end position="253"/>
    </location>
</feature>
<keyword evidence="4" id="KW-1185">Reference proteome</keyword>